<dbReference type="KEGG" id="ddu:GF1_03130"/>
<dbReference type="Proteomes" id="UP001063350">
    <property type="component" value="Chromosome"/>
</dbReference>
<keyword evidence="2" id="KW-1185">Reference proteome</keyword>
<evidence type="ECO:0000313" key="2">
    <source>
        <dbReference type="Proteomes" id="UP001063350"/>
    </source>
</evidence>
<dbReference type="EMBL" id="AP024233">
    <property type="protein sequence ID" value="BCO07937.1"/>
    <property type="molecule type" value="Genomic_DNA"/>
</dbReference>
<evidence type="ECO:0000313" key="1">
    <source>
        <dbReference type="EMBL" id="BCO07937.1"/>
    </source>
</evidence>
<gene>
    <name evidence="1" type="ORF">GF1_03130</name>
</gene>
<organism evidence="1 2">
    <name type="scientific">Desulfolithobacter dissulfuricans</name>
    <dbReference type="NCBI Taxonomy" id="2795293"/>
    <lineage>
        <taxon>Bacteria</taxon>
        <taxon>Pseudomonadati</taxon>
        <taxon>Thermodesulfobacteriota</taxon>
        <taxon>Desulfobulbia</taxon>
        <taxon>Desulfobulbales</taxon>
        <taxon>Desulfobulbaceae</taxon>
        <taxon>Desulfolithobacter</taxon>
    </lineage>
</organism>
<reference evidence="1" key="1">
    <citation type="submission" date="2020-12" db="EMBL/GenBank/DDBJ databases">
        <title>Desulfobium dissulfuricans gen. nov., sp. nov., a novel mesophilic, sulfate-reducing bacterium isolated from a deep-sea hydrothermal vent.</title>
        <authorList>
            <person name="Hashimoto Y."/>
            <person name="Tame A."/>
            <person name="Sawayama S."/>
            <person name="Miyazaki J."/>
            <person name="Takai K."/>
            <person name="Nakagawa S."/>
        </authorList>
    </citation>
    <scope>NUCLEOTIDE SEQUENCE</scope>
    <source>
        <strain evidence="1">GF1</strain>
    </source>
</reference>
<protein>
    <submittedName>
        <fullName evidence="1">Uncharacterized protein</fullName>
    </submittedName>
</protein>
<accession>A0A915U013</accession>
<proteinExistence type="predicted"/>
<dbReference type="AlphaFoldDB" id="A0A915U013"/>
<name>A0A915U013_9BACT</name>
<sequence>MLPHVALNKLTQVEIMAIAHDNPVPARLPRLANRRDLYLLKIVDFGPRVPVPIKVAGDITQP</sequence>